<evidence type="ECO:0000313" key="2">
    <source>
        <dbReference type="EMBL" id="BBY82951.1"/>
    </source>
</evidence>
<keyword evidence="1" id="KW-0472">Membrane</keyword>
<evidence type="ECO:0000256" key="1">
    <source>
        <dbReference type="SAM" id="Phobius"/>
    </source>
</evidence>
<gene>
    <name evidence="2" type="ORF">MPUL_41090</name>
</gene>
<keyword evidence="1" id="KW-0812">Transmembrane</keyword>
<reference evidence="2 3" key="1">
    <citation type="journal article" date="2019" name="Emerg. Microbes Infect.">
        <title>Comprehensive subspecies identification of 175 nontuberculous mycobacteria species based on 7547 genomic profiles.</title>
        <authorList>
            <person name="Matsumoto Y."/>
            <person name="Kinjo T."/>
            <person name="Motooka D."/>
            <person name="Nabeya D."/>
            <person name="Jung N."/>
            <person name="Uechi K."/>
            <person name="Horii T."/>
            <person name="Iida T."/>
            <person name="Fujita J."/>
            <person name="Nakamura S."/>
        </authorList>
    </citation>
    <scope>NUCLEOTIDE SEQUENCE [LARGE SCALE GENOMIC DNA]</scope>
    <source>
        <strain evidence="2 3">JCM 6370</strain>
    </source>
</reference>
<organism evidence="2 3">
    <name type="scientific">Mycolicibacterium pulveris</name>
    <name type="common">Mycobacterium pulveris</name>
    <dbReference type="NCBI Taxonomy" id="36813"/>
    <lineage>
        <taxon>Bacteria</taxon>
        <taxon>Bacillati</taxon>
        <taxon>Actinomycetota</taxon>
        <taxon>Actinomycetes</taxon>
        <taxon>Mycobacteriales</taxon>
        <taxon>Mycobacteriaceae</taxon>
        <taxon>Mycolicibacterium</taxon>
    </lineage>
</organism>
<proteinExistence type="predicted"/>
<keyword evidence="1" id="KW-1133">Transmembrane helix</keyword>
<feature type="transmembrane region" description="Helical" evidence="1">
    <location>
        <begin position="33"/>
        <end position="54"/>
    </location>
</feature>
<keyword evidence="3" id="KW-1185">Reference proteome</keyword>
<name>A0A7I7UQ69_MYCPV</name>
<dbReference type="EMBL" id="AP022599">
    <property type="protein sequence ID" value="BBY82951.1"/>
    <property type="molecule type" value="Genomic_DNA"/>
</dbReference>
<evidence type="ECO:0000313" key="3">
    <source>
        <dbReference type="Proteomes" id="UP000467252"/>
    </source>
</evidence>
<dbReference type="Proteomes" id="UP000467252">
    <property type="component" value="Chromosome"/>
</dbReference>
<dbReference type="AlphaFoldDB" id="A0A7I7UQ69"/>
<protein>
    <submittedName>
        <fullName evidence="2">Uncharacterized protein</fullName>
    </submittedName>
</protein>
<accession>A0A7I7UQ69</accession>
<sequence>MVDDGNNVSSTYLNEIHRGRGVSVADFMGSLEIVWPGLSALIGAAIGGGVTLWANKQNSAQERSARKDARQREIKDRGFAACSEVLRTGQLYYNEVNSLWWDLQCLKDRKAILTHDEPFDDALRNHHAATALARIAIPPTAEPSFSDYIRSVRNIANVVADWKVEYLDARDFLSPEPFEFSTSDDSTPEDRYDWLSRDMVTRRDEFARVARELFAEDVWTTT</sequence>